<reference evidence="1" key="1">
    <citation type="journal article" date="2023" name="Science">
        <title>Genome structures resolve the early diversification of teleost fishes.</title>
        <authorList>
            <person name="Parey E."/>
            <person name="Louis A."/>
            <person name="Montfort J."/>
            <person name="Bouchez O."/>
            <person name="Roques C."/>
            <person name="Iampietro C."/>
            <person name="Lluch J."/>
            <person name="Castinel A."/>
            <person name="Donnadieu C."/>
            <person name="Desvignes T."/>
            <person name="Floi Bucao C."/>
            <person name="Jouanno E."/>
            <person name="Wen M."/>
            <person name="Mejri S."/>
            <person name="Dirks R."/>
            <person name="Jansen H."/>
            <person name="Henkel C."/>
            <person name="Chen W.J."/>
            <person name="Zahm M."/>
            <person name="Cabau C."/>
            <person name="Klopp C."/>
            <person name="Thompson A.W."/>
            <person name="Robinson-Rechavi M."/>
            <person name="Braasch I."/>
            <person name="Lecointre G."/>
            <person name="Bobe J."/>
            <person name="Postlethwait J.H."/>
            <person name="Berthelot C."/>
            <person name="Roest Crollius H."/>
            <person name="Guiguen Y."/>
        </authorList>
    </citation>
    <scope>NUCLEOTIDE SEQUENCE</scope>
    <source>
        <strain evidence="1">NC1722</strain>
    </source>
</reference>
<dbReference type="AlphaFoldDB" id="A0AAD7W7H8"/>
<dbReference type="EMBL" id="JAINUG010000232">
    <property type="protein sequence ID" value="KAJ8386250.1"/>
    <property type="molecule type" value="Genomic_DNA"/>
</dbReference>
<name>A0AAD7W7H8_9TELE</name>
<organism evidence="1 2">
    <name type="scientific">Aldrovandia affinis</name>
    <dbReference type="NCBI Taxonomy" id="143900"/>
    <lineage>
        <taxon>Eukaryota</taxon>
        <taxon>Metazoa</taxon>
        <taxon>Chordata</taxon>
        <taxon>Craniata</taxon>
        <taxon>Vertebrata</taxon>
        <taxon>Euteleostomi</taxon>
        <taxon>Actinopterygii</taxon>
        <taxon>Neopterygii</taxon>
        <taxon>Teleostei</taxon>
        <taxon>Notacanthiformes</taxon>
        <taxon>Halosauridae</taxon>
        <taxon>Aldrovandia</taxon>
    </lineage>
</organism>
<protein>
    <submittedName>
        <fullName evidence="1">Uncharacterized protein</fullName>
    </submittedName>
</protein>
<dbReference type="Proteomes" id="UP001221898">
    <property type="component" value="Unassembled WGS sequence"/>
</dbReference>
<evidence type="ECO:0000313" key="2">
    <source>
        <dbReference type="Proteomes" id="UP001221898"/>
    </source>
</evidence>
<accession>A0AAD7W7H8</accession>
<gene>
    <name evidence="1" type="ORF">AAFF_G00175700</name>
</gene>
<keyword evidence="2" id="KW-1185">Reference proteome</keyword>
<evidence type="ECO:0000313" key="1">
    <source>
        <dbReference type="EMBL" id="KAJ8386250.1"/>
    </source>
</evidence>
<proteinExistence type="predicted"/>
<sequence>MQGNPAQQVRDAKPNISRSVRCRIASASEFLPPAAPAVQSKCAAARERGAKESTRTWRSARSTFCRFQTLLPGSISGRSACLAGCQRPWERAALRLNFAPQPALSSSTPKCPCAGPISLGWVSTLLAQGLEHQPCSNGARGAVRTLAGDRGKPASQTEGASCPAPSRSITFPERARVFPLYPSGRLAIRLSLSECLAGGCRVARGSSLASEAGGSGLST</sequence>
<comment type="caution">
    <text evidence="1">The sequence shown here is derived from an EMBL/GenBank/DDBJ whole genome shotgun (WGS) entry which is preliminary data.</text>
</comment>